<sequence>MSIYNDLLDSYYRAWFRFHPETAVELGVEGYSNTLTPYGDDDIGALITLNEKLIDAIDGLNRSELTEDQNIDLQLMMGSALIESKQLIDADWRIKDPTRFIPVNAIYQLTIRPIKHRKAALQSRLGEIPHYLRGAKAHLSSEPRSIPPIWLESAITEAQQGVEYLRSLTVHPIVEPFRLISEIDDAAHALDDFAKFMEKDLVKLANGDFACGPEMFEMLLNFRHGLNSDADTIYKFGKELFDSTWQDLCNITESITGNQDVAALTAKIQNQFRPDGNLLGHYKTTMQSAYEFVKANDLVSLPKQQFLHIVDTPGFLRHQIPLAAYMDPLPTDESQTGYYYVTPPVDEASWGEHNLISLQHTCVHEAWPGHHLQFVTANQQPVSSSWPRLVNASASLYEGWALYCEQLMFEQGFLNQAESEFVLLKDRLWRAMRVMIDVDLHVNHISAEECIKNMQEKLGFSEAQARGDVTWYTQYPTVPLGYAVGWSLINKTRDRLQSMETDFSLKGFHDRLLSSGSIGLPWVLRHNFGEPLWNSVQESVFKPSTRSS</sequence>
<dbReference type="PANTHER" id="PTHR33361">
    <property type="entry name" value="GLR0591 PROTEIN"/>
    <property type="match status" value="1"/>
</dbReference>
<accession>A0A3B0ZN65</accession>
<dbReference type="AlphaFoldDB" id="A0A3B0ZN65"/>
<protein>
    <submittedName>
        <fullName evidence="1">Uncharacterized protein</fullName>
    </submittedName>
</protein>
<dbReference type="EMBL" id="UOFR01000030">
    <property type="protein sequence ID" value="VAW94888.1"/>
    <property type="molecule type" value="Genomic_DNA"/>
</dbReference>
<evidence type="ECO:0000313" key="1">
    <source>
        <dbReference type="EMBL" id="VAW94888.1"/>
    </source>
</evidence>
<name>A0A3B0ZN65_9ZZZZ</name>
<organism evidence="1">
    <name type="scientific">hydrothermal vent metagenome</name>
    <dbReference type="NCBI Taxonomy" id="652676"/>
    <lineage>
        <taxon>unclassified sequences</taxon>
        <taxon>metagenomes</taxon>
        <taxon>ecological metagenomes</taxon>
    </lineage>
</organism>
<dbReference type="PANTHER" id="PTHR33361:SF15">
    <property type="entry name" value="DUF885 FAMILY LIPOPROTEIN"/>
    <property type="match status" value="1"/>
</dbReference>
<dbReference type="Pfam" id="PF05960">
    <property type="entry name" value="DUF885"/>
    <property type="match status" value="1"/>
</dbReference>
<dbReference type="InterPro" id="IPR010281">
    <property type="entry name" value="DUF885"/>
</dbReference>
<gene>
    <name evidence="1" type="ORF">MNBD_GAMMA21-2566</name>
</gene>
<reference evidence="1" key="1">
    <citation type="submission" date="2018-06" db="EMBL/GenBank/DDBJ databases">
        <authorList>
            <person name="Zhirakovskaya E."/>
        </authorList>
    </citation>
    <scope>NUCLEOTIDE SEQUENCE</scope>
</reference>
<proteinExistence type="predicted"/>